<dbReference type="GeneTree" id="ENSGT00390000018326"/>
<accession>A0A5F9CVX6</accession>
<dbReference type="InterPro" id="IPR050730">
    <property type="entry name" value="UBX_domain-protein"/>
</dbReference>
<feature type="region of interest" description="Disordered" evidence="1">
    <location>
        <begin position="331"/>
        <end position="375"/>
    </location>
</feature>
<name>A0A5F9CVX6_RABIT</name>
<reference evidence="3" key="2">
    <citation type="submission" date="2025-08" db="UniProtKB">
        <authorList>
            <consortium name="Ensembl"/>
        </authorList>
    </citation>
    <scope>IDENTIFICATION</scope>
    <source>
        <strain evidence="3">Thorbecke</strain>
    </source>
</reference>
<feature type="compositionally biased region" description="Basic residues" evidence="1">
    <location>
        <begin position="149"/>
        <end position="159"/>
    </location>
</feature>
<keyword evidence="4" id="KW-1185">Reference proteome</keyword>
<dbReference type="GO" id="GO:0043130">
    <property type="term" value="F:ubiquitin binding"/>
    <property type="evidence" value="ECO:0007669"/>
    <property type="project" value="TreeGrafter"/>
</dbReference>
<feature type="region of interest" description="Disordered" evidence="1">
    <location>
        <begin position="210"/>
        <end position="229"/>
    </location>
</feature>
<dbReference type="EMBL" id="AAGW02059306">
    <property type="status" value="NOT_ANNOTATED_CDS"/>
    <property type="molecule type" value="Genomic_DNA"/>
</dbReference>
<evidence type="ECO:0000313" key="4">
    <source>
        <dbReference type="Proteomes" id="UP000001811"/>
    </source>
</evidence>
<dbReference type="EMBL" id="AAGW02059305">
    <property type="status" value="NOT_ANNOTATED_CDS"/>
    <property type="molecule type" value="Genomic_DNA"/>
</dbReference>
<dbReference type="Proteomes" id="UP000001811">
    <property type="component" value="Chromosome 2"/>
</dbReference>
<sequence>MVSPAGLQFTGLQELLNPSPGYTIDQGKSDALGAEPTQHSLSPGVVLNAQPRLRATAISLRALLEGETRLHIPHRHSRPYTAFPNAPTQGQAWNAMLSSYLEPRGCCWAFSELGLSCTSHLRRAAQRPPPHPPHTLVPSARGPSDLRGRLGRRRARRGGRPPSWVGSRWGSPQPSPERPGACRAAGREPGKDLVLTQVPPSLWLSTTAALAPSSAGPPGSSPARPSRPRSPGLKDLFLLCGRIFLALALLTLIISVTTSWLNSFKSSQVYLKEEEEENEKRQRLVRKKQQEAQGEKASRYVENVLKPQQEMKLKKLEERFYQMTGETWKLSSGHKLGGDEDLVPEDANPTSSETSCQDAARRRKPPREALPPAVQPVQKEVVDLPEEPSPTAREVVTVALRCPTGSVLRRRFFKSCRAQVLLDWMMKVGYHTALYSLSTSFPRKPLEVAGGWSLEDVGITVDTVLNVEEKEQSTVQDNQGLKTRLHLD</sequence>
<dbReference type="InParanoid" id="A0A5F9CVX6"/>
<protein>
    <recommendedName>
        <fullName evidence="2">UBX domain-containing protein</fullName>
    </recommendedName>
</protein>
<gene>
    <name evidence="3" type="primary">UBXN8</name>
</gene>
<dbReference type="CDD" id="cd01774">
    <property type="entry name" value="UBX_UBXN8"/>
    <property type="match status" value="1"/>
</dbReference>
<evidence type="ECO:0000256" key="1">
    <source>
        <dbReference type="SAM" id="MobiDB-lite"/>
    </source>
</evidence>
<dbReference type="AlphaFoldDB" id="A0A5F9CVX6"/>
<feature type="domain" description="UBX" evidence="2">
    <location>
        <begin position="391"/>
        <end position="467"/>
    </location>
</feature>
<feature type="compositionally biased region" description="Low complexity" evidence="1">
    <location>
        <begin position="210"/>
        <end position="224"/>
    </location>
</feature>
<dbReference type="SUPFAM" id="SSF54236">
    <property type="entry name" value="Ubiquitin-like"/>
    <property type="match status" value="1"/>
</dbReference>
<dbReference type="Bgee" id="ENSOCUG00000005223">
    <property type="expression patterns" value="Expressed in testis and 15 other cell types or tissues"/>
</dbReference>
<dbReference type="FunCoup" id="A0A5F9CVX6">
    <property type="interactions" value="196"/>
</dbReference>
<dbReference type="InterPro" id="IPR029071">
    <property type="entry name" value="Ubiquitin-like_domsf"/>
</dbReference>
<feature type="region of interest" description="Disordered" evidence="1">
    <location>
        <begin position="123"/>
        <end position="186"/>
    </location>
</feature>
<evidence type="ECO:0000259" key="2">
    <source>
        <dbReference type="PROSITE" id="PS50033"/>
    </source>
</evidence>
<proteinExistence type="predicted"/>
<dbReference type="Pfam" id="PF00789">
    <property type="entry name" value="UBX"/>
    <property type="match status" value="1"/>
</dbReference>
<dbReference type="PANTHER" id="PTHR23322">
    <property type="entry name" value="FAS-ASSOCIATED PROTEIN"/>
    <property type="match status" value="1"/>
</dbReference>
<evidence type="ECO:0000313" key="3">
    <source>
        <dbReference type="Ensembl" id="ENSOCUP00000037657.1"/>
    </source>
</evidence>
<organism evidence="3 4">
    <name type="scientific">Oryctolagus cuniculus</name>
    <name type="common">Rabbit</name>
    <dbReference type="NCBI Taxonomy" id="9986"/>
    <lineage>
        <taxon>Eukaryota</taxon>
        <taxon>Metazoa</taxon>
        <taxon>Chordata</taxon>
        <taxon>Craniata</taxon>
        <taxon>Vertebrata</taxon>
        <taxon>Euteleostomi</taxon>
        <taxon>Mammalia</taxon>
        <taxon>Eutheria</taxon>
        <taxon>Euarchontoglires</taxon>
        <taxon>Glires</taxon>
        <taxon>Lagomorpha</taxon>
        <taxon>Leporidae</taxon>
        <taxon>Oryctolagus</taxon>
    </lineage>
</organism>
<feature type="region of interest" description="Disordered" evidence="1">
    <location>
        <begin position="272"/>
        <end position="297"/>
    </location>
</feature>
<dbReference type="PROSITE" id="PS50033">
    <property type="entry name" value="UBX"/>
    <property type="match status" value="1"/>
</dbReference>
<dbReference type="PANTHER" id="PTHR23322:SF93">
    <property type="entry name" value="UBX DOMAIN-CONTAINING PROTEIN 8"/>
    <property type="match status" value="1"/>
</dbReference>
<feature type="compositionally biased region" description="Polar residues" evidence="1">
    <location>
        <begin position="348"/>
        <end position="357"/>
    </location>
</feature>
<dbReference type="SMR" id="A0A5F9CVX6"/>
<reference evidence="3 4" key="1">
    <citation type="journal article" date="2011" name="Nature">
        <title>A high-resolution map of human evolutionary constraint using 29 mammals.</title>
        <authorList>
            <person name="Lindblad-Toh K."/>
            <person name="Garber M."/>
            <person name="Zuk O."/>
            <person name="Lin M.F."/>
            <person name="Parker B.J."/>
            <person name="Washietl S."/>
            <person name="Kheradpour P."/>
            <person name="Ernst J."/>
            <person name="Jordan G."/>
            <person name="Mauceli E."/>
            <person name="Ward L.D."/>
            <person name="Lowe C.B."/>
            <person name="Holloway A.K."/>
            <person name="Clamp M."/>
            <person name="Gnerre S."/>
            <person name="Alfoldi J."/>
            <person name="Beal K."/>
            <person name="Chang J."/>
            <person name="Clawson H."/>
            <person name="Cuff J."/>
            <person name="Di Palma F."/>
            <person name="Fitzgerald S."/>
            <person name="Flicek P."/>
            <person name="Guttman M."/>
            <person name="Hubisz M.J."/>
            <person name="Jaffe D.B."/>
            <person name="Jungreis I."/>
            <person name="Kent W.J."/>
            <person name="Kostka D."/>
            <person name="Lara M."/>
            <person name="Martins A.L."/>
            <person name="Massingham T."/>
            <person name="Moltke I."/>
            <person name="Raney B.J."/>
            <person name="Rasmussen M.D."/>
            <person name="Robinson J."/>
            <person name="Stark A."/>
            <person name="Vilella A.J."/>
            <person name="Wen J."/>
            <person name="Xie X."/>
            <person name="Zody M.C."/>
            <person name="Baldwin J."/>
            <person name="Bloom T."/>
            <person name="Chin C.W."/>
            <person name="Heiman D."/>
            <person name="Nicol R."/>
            <person name="Nusbaum C."/>
            <person name="Young S."/>
            <person name="Wilkinson J."/>
            <person name="Worley K.C."/>
            <person name="Kovar C.L."/>
            <person name="Muzny D.M."/>
            <person name="Gibbs R.A."/>
            <person name="Cree A."/>
            <person name="Dihn H.H."/>
            <person name="Fowler G."/>
            <person name="Jhangiani S."/>
            <person name="Joshi V."/>
            <person name="Lee S."/>
            <person name="Lewis L.R."/>
            <person name="Nazareth L.V."/>
            <person name="Okwuonu G."/>
            <person name="Santibanez J."/>
            <person name="Warren W.C."/>
            <person name="Mardis E.R."/>
            <person name="Weinstock G.M."/>
            <person name="Wilson R.K."/>
            <person name="Delehaunty K."/>
            <person name="Dooling D."/>
            <person name="Fronik C."/>
            <person name="Fulton L."/>
            <person name="Fulton B."/>
            <person name="Graves T."/>
            <person name="Minx P."/>
            <person name="Sodergren E."/>
            <person name="Birney E."/>
            <person name="Margulies E.H."/>
            <person name="Herrero J."/>
            <person name="Green E.D."/>
            <person name="Haussler D."/>
            <person name="Siepel A."/>
            <person name="Goldman N."/>
            <person name="Pollard K.S."/>
            <person name="Pedersen J.S."/>
            <person name="Lander E.S."/>
            <person name="Kellis M."/>
        </authorList>
    </citation>
    <scope>NUCLEOTIDE SEQUENCE [LARGE SCALE GENOMIC DNA]</scope>
    <source>
        <strain evidence="3 4">Thorbecke inbred</strain>
    </source>
</reference>
<feature type="compositionally biased region" description="Basic and acidic residues" evidence="1">
    <location>
        <begin position="278"/>
        <end position="297"/>
    </location>
</feature>
<dbReference type="Gene3D" id="3.10.20.90">
    <property type="entry name" value="Phosphatidylinositol 3-kinase Catalytic Subunit, Chain A, domain 1"/>
    <property type="match status" value="1"/>
</dbReference>
<reference evidence="3" key="3">
    <citation type="submission" date="2025-09" db="UniProtKB">
        <authorList>
            <consortium name="Ensembl"/>
        </authorList>
    </citation>
    <scope>IDENTIFICATION</scope>
    <source>
        <strain evidence="3">Thorbecke</strain>
    </source>
</reference>
<dbReference type="InterPro" id="IPR001012">
    <property type="entry name" value="UBX_dom"/>
</dbReference>
<dbReference type="Ensembl" id="ENSOCUT00000052057.1">
    <property type="protein sequence ID" value="ENSOCUP00000037657.1"/>
    <property type="gene ID" value="ENSOCUG00000005223.4"/>
</dbReference>
<dbReference type="STRING" id="9986.ENSOCUP00000037657"/>